<dbReference type="Proteomes" id="UP000050996">
    <property type="component" value="Unassembled WGS sequence"/>
</dbReference>
<dbReference type="PATRIC" id="fig|1637975.4.peg.2867"/>
<evidence type="ECO:0000313" key="1">
    <source>
        <dbReference type="EMBL" id="KQL19732.1"/>
    </source>
</evidence>
<keyword evidence="2" id="KW-1185">Reference proteome</keyword>
<dbReference type="EMBL" id="LJIX01000006">
    <property type="protein sequence ID" value="KQL19732.1"/>
    <property type="molecule type" value="Genomic_DNA"/>
</dbReference>
<organism evidence="1 2">
    <name type="scientific">Cytobacillus solani</name>
    <dbReference type="NCBI Taxonomy" id="1637975"/>
    <lineage>
        <taxon>Bacteria</taxon>
        <taxon>Bacillati</taxon>
        <taxon>Bacillota</taxon>
        <taxon>Bacilli</taxon>
        <taxon>Bacillales</taxon>
        <taxon>Bacillaceae</taxon>
        <taxon>Cytobacillus</taxon>
    </lineage>
</organism>
<protein>
    <submittedName>
        <fullName evidence="1">Uncharacterized protein</fullName>
    </submittedName>
</protein>
<evidence type="ECO:0000313" key="2">
    <source>
        <dbReference type="Proteomes" id="UP000050996"/>
    </source>
</evidence>
<name>A0A0Q3SJ48_9BACI</name>
<comment type="caution">
    <text evidence="1">The sequence shown here is derived from an EMBL/GenBank/DDBJ whole genome shotgun (WGS) entry which is preliminary data.</text>
</comment>
<sequence length="61" mass="7258">MIFVSEVMEKELDIYKSPLQEMVYESLTKFQLSFERVNTDEAISSANYKLFRRFEGVDIEI</sequence>
<proteinExistence type="predicted"/>
<gene>
    <name evidence="1" type="ORF">AN957_14910</name>
</gene>
<reference evidence="1 2" key="1">
    <citation type="submission" date="2015-09" db="EMBL/GenBank/DDBJ databases">
        <title>Genome sequencing project for genomic taxonomy and phylogenomics of Bacillus-like bacteria.</title>
        <authorList>
            <person name="Liu B."/>
            <person name="Wang J."/>
            <person name="Zhu Y."/>
            <person name="Liu G."/>
            <person name="Chen Q."/>
            <person name="Chen Z."/>
            <person name="Lan J."/>
            <person name="Che J."/>
            <person name="Ge C."/>
            <person name="Shi H."/>
            <person name="Pan Z."/>
            <person name="Liu X."/>
        </authorList>
    </citation>
    <scope>NUCLEOTIDE SEQUENCE [LARGE SCALE GENOMIC DNA]</scope>
    <source>
        <strain evidence="1 2">FJAT-18043</strain>
    </source>
</reference>
<accession>A0A0Q3SJ48</accession>
<dbReference type="STRING" id="1637975.AN957_14910"/>
<dbReference type="RefSeq" id="WP_053476263.1">
    <property type="nucleotide sequence ID" value="NZ_CP041305.1"/>
</dbReference>
<dbReference type="AlphaFoldDB" id="A0A0Q3SJ48"/>